<evidence type="ECO:0000256" key="4">
    <source>
        <dbReference type="ARBA" id="ARBA00023186"/>
    </source>
</evidence>
<name>A0ABQ2L3K9_9NOCA</name>
<dbReference type="InterPro" id="IPR025734">
    <property type="entry name" value="EspG"/>
</dbReference>
<evidence type="ECO:0000313" key="5">
    <source>
        <dbReference type="EMBL" id="GGO01231.1"/>
    </source>
</evidence>
<keyword evidence="4" id="KW-0143">Chaperone</keyword>
<comment type="caution">
    <text evidence="5">The sequence shown here is derived from an EMBL/GenBank/DDBJ whole genome shotgun (WGS) entry which is preliminary data.</text>
</comment>
<dbReference type="Pfam" id="PF14011">
    <property type="entry name" value="ESX-1_EspG"/>
    <property type="match status" value="1"/>
</dbReference>
<evidence type="ECO:0000313" key="6">
    <source>
        <dbReference type="Proteomes" id="UP000658127"/>
    </source>
</evidence>
<dbReference type="EMBL" id="BMNE01000020">
    <property type="protein sequence ID" value="GGO01231.1"/>
    <property type="molecule type" value="Genomic_DNA"/>
</dbReference>
<keyword evidence="6" id="KW-1185">Reference proteome</keyword>
<protein>
    <recommendedName>
        <fullName evidence="7">ESAT-6 protein secretion system EspG family protein</fullName>
    </recommendedName>
</protein>
<organism evidence="5 6">
    <name type="scientific">Nocardia rhizosphaerihabitans</name>
    <dbReference type="NCBI Taxonomy" id="1691570"/>
    <lineage>
        <taxon>Bacteria</taxon>
        <taxon>Bacillati</taxon>
        <taxon>Actinomycetota</taxon>
        <taxon>Actinomycetes</taxon>
        <taxon>Mycobacteriales</taxon>
        <taxon>Nocardiaceae</taxon>
        <taxon>Nocardia</taxon>
    </lineage>
</organism>
<accession>A0ABQ2L3K9</accession>
<dbReference type="Proteomes" id="UP000658127">
    <property type="component" value="Unassembled WGS sequence"/>
</dbReference>
<evidence type="ECO:0000256" key="2">
    <source>
        <dbReference type="ARBA" id="ARBA00006411"/>
    </source>
</evidence>
<comment type="subcellular location">
    <subcellularLocation>
        <location evidence="1">Cytoplasm</location>
    </subcellularLocation>
</comment>
<reference evidence="6" key="1">
    <citation type="journal article" date="2019" name="Int. J. Syst. Evol. Microbiol.">
        <title>The Global Catalogue of Microorganisms (GCM) 10K type strain sequencing project: providing services to taxonomists for standard genome sequencing and annotation.</title>
        <authorList>
            <consortium name="The Broad Institute Genomics Platform"/>
            <consortium name="The Broad Institute Genome Sequencing Center for Infectious Disease"/>
            <person name="Wu L."/>
            <person name="Ma J."/>
        </authorList>
    </citation>
    <scope>NUCLEOTIDE SEQUENCE [LARGE SCALE GENOMIC DNA]</scope>
    <source>
        <strain evidence="6">CGMCC 4.7329</strain>
    </source>
</reference>
<sequence length="273" mass="30791">MERTWRLTGFEYLILRDRLVGRRNNWPIMYLSDLPGGYYDFQYAKARVWGELQAAWDPALADVLVKSLGADLRMVVTALDYSAEQWLAKRIVLAGKRFGDRAVLIQGFSDTTPERHDTVEITECDAASLTRLIVDRLPPMDAGSRPRVELLNSGADADADHWHARSTLYDEDDGDVDSRSRQWQAARKSTVGRIEITQGKSDFGPRGQMTKWLVWEDHPGDGRYVIGMEQPVVAVAADAAGLRAQIDRHCDELLLVRQDESRRGVARASVFDS</sequence>
<gene>
    <name evidence="5" type="ORF">GCM10011610_70890</name>
</gene>
<keyword evidence="3" id="KW-0963">Cytoplasm</keyword>
<evidence type="ECO:0000256" key="1">
    <source>
        <dbReference type="ARBA" id="ARBA00004496"/>
    </source>
</evidence>
<proteinExistence type="inferred from homology"/>
<evidence type="ECO:0008006" key="7">
    <source>
        <dbReference type="Google" id="ProtNLM"/>
    </source>
</evidence>
<dbReference type="RefSeq" id="WP_189034894.1">
    <property type="nucleotide sequence ID" value="NZ_BMNE01000020.1"/>
</dbReference>
<comment type="similarity">
    <text evidence="2">Belongs to the EspG family.</text>
</comment>
<evidence type="ECO:0000256" key="3">
    <source>
        <dbReference type="ARBA" id="ARBA00022490"/>
    </source>
</evidence>